<evidence type="ECO:0000313" key="2">
    <source>
        <dbReference type="Proteomes" id="UP000198855"/>
    </source>
</evidence>
<gene>
    <name evidence="1" type="ORF">SAMN05216378_1142</name>
</gene>
<dbReference type="AlphaFoldDB" id="A0A1I1UNB4"/>
<dbReference type="RefSeq" id="WP_342716261.1">
    <property type="nucleotide sequence ID" value="NZ_FOMT01000001.1"/>
</dbReference>
<dbReference type="STRING" id="1045775.SAMN05216378_1142"/>
<protein>
    <submittedName>
        <fullName evidence="1">TipAS antibiotic-recognition domain-containing protein</fullName>
    </submittedName>
</protein>
<name>A0A1I1UNB4_9BACL</name>
<evidence type="ECO:0000313" key="1">
    <source>
        <dbReference type="EMBL" id="SFD72286.1"/>
    </source>
</evidence>
<dbReference type="SUPFAM" id="SSF89082">
    <property type="entry name" value="Antibiotic binding domain of TipA-like multidrug resistance regulators"/>
    <property type="match status" value="1"/>
</dbReference>
<accession>A0A1I1UNB4</accession>
<reference evidence="2" key="1">
    <citation type="submission" date="2016-10" db="EMBL/GenBank/DDBJ databases">
        <authorList>
            <person name="Varghese N."/>
            <person name="Submissions S."/>
        </authorList>
    </citation>
    <scope>NUCLEOTIDE SEQUENCE [LARGE SCALE GENOMIC DNA]</scope>
    <source>
        <strain evidence="2">CGMCC 1.10784</strain>
    </source>
</reference>
<sequence length="72" mass="8305">MNEQAAEAMTFMNAMASALTTGIRHHDQKINKLISDHLEFLNKHNHNVSAETFDAQTKFFLQDEFHLNMLES</sequence>
<organism evidence="1 2">
    <name type="scientific">Paenibacillus catalpae</name>
    <dbReference type="NCBI Taxonomy" id="1045775"/>
    <lineage>
        <taxon>Bacteria</taxon>
        <taxon>Bacillati</taxon>
        <taxon>Bacillota</taxon>
        <taxon>Bacilli</taxon>
        <taxon>Bacillales</taxon>
        <taxon>Paenibacillaceae</taxon>
        <taxon>Paenibacillus</taxon>
    </lineage>
</organism>
<keyword evidence="2" id="KW-1185">Reference proteome</keyword>
<dbReference type="EMBL" id="FOMT01000001">
    <property type="protein sequence ID" value="SFD72286.1"/>
    <property type="molecule type" value="Genomic_DNA"/>
</dbReference>
<dbReference type="InterPro" id="IPR036244">
    <property type="entry name" value="TipA-like_antibiotic-bd"/>
</dbReference>
<dbReference type="Proteomes" id="UP000198855">
    <property type="component" value="Unassembled WGS sequence"/>
</dbReference>
<proteinExistence type="predicted"/>